<sequence length="136" mass="15461">MNKKQHIQTIICRQSDRAHQEYRTRLNASVDCVIFLLRQGMAFRGNDESENSKNQCNFLELLKFLGNHNEDINNVTLCNALENQQMTTLEIQKDIVNTFAIETTDAIIKELGNGLFSILVDEAHEAYAGMCLPSLL</sequence>
<proteinExistence type="predicted"/>
<dbReference type="Pfam" id="PF14291">
    <property type="entry name" value="DUF4371"/>
    <property type="match status" value="1"/>
</dbReference>
<evidence type="ECO:0000259" key="1">
    <source>
        <dbReference type="Pfam" id="PF14291"/>
    </source>
</evidence>
<dbReference type="Proteomes" id="UP000187406">
    <property type="component" value="Unassembled WGS sequence"/>
</dbReference>
<dbReference type="PANTHER" id="PTHR45749">
    <property type="match status" value="1"/>
</dbReference>
<organism evidence="2 3">
    <name type="scientific">Cephalotus follicularis</name>
    <name type="common">Albany pitcher plant</name>
    <dbReference type="NCBI Taxonomy" id="3775"/>
    <lineage>
        <taxon>Eukaryota</taxon>
        <taxon>Viridiplantae</taxon>
        <taxon>Streptophyta</taxon>
        <taxon>Embryophyta</taxon>
        <taxon>Tracheophyta</taxon>
        <taxon>Spermatophyta</taxon>
        <taxon>Magnoliopsida</taxon>
        <taxon>eudicotyledons</taxon>
        <taxon>Gunneridae</taxon>
        <taxon>Pentapetalae</taxon>
        <taxon>rosids</taxon>
        <taxon>fabids</taxon>
        <taxon>Oxalidales</taxon>
        <taxon>Cephalotaceae</taxon>
        <taxon>Cephalotus</taxon>
    </lineage>
</organism>
<feature type="domain" description="DUF4371" evidence="1">
    <location>
        <begin position="1"/>
        <end position="126"/>
    </location>
</feature>
<name>A0A1Q3BFC5_CEPFO</name>
<comment type="caution">
    <text evidence="2">The sequence shown here is derived from an EMBL/GenBank/DDBJ whole genome shotgun (WGS) entry which is preliminary data.</text>
</comment>
<evidence type="ECO:0000313" key="3">
    <source>
        <dbReference type="Proteomes" id="UP000187406"/>
    </source>
</evidence>
<dbReference type="EMBL" id="BDDD01000494">
    <property type="protein sequence ID" value="GAV66701.1"/>
    <property type="molecule type" value="Genomic_DNA"/>
</dbReference>
<evidence type="ECO:0000313" key="2">
    <source>
        <dbReference type="EMBL" id="GAV66701.1"/>
    </source>
</evidence>
<dbReference type="STRING" id="3775.A0A1Q3BFC5"/>
<dbReference type="AlphaFoldDB" id="A0A1Q3BFC5"/>
<dbReference type="InterPro" id="IPR025398">
    <property type="entry name" value="DUF4371"/>
</dbReference>
<dbReference type="InParanoid" id="A0A1Q3BFC5"/>
<keyword evidence="3" id="KW-1185">Reference proteome</keyword>
<reference evidence="3" key="1">
    <citation type="submission" date="2016-04" db="EMBL/GenBank/DDBJ databases">
        <title>Cephalotus genome sequencing.</title>
        <authorList>
            <person name="Fukushima K."/>
            <person name="Hasebe M."/>
            <person name="Fang X."/>
        </authorList>
    </citation>
    <scope>NUCLEOTIDE SEQUENCE [LARGE SCALE GENOMIC DNA]</scope>
    <source>
        <strain evidence="3">cv. St1</strain>
    </source>
</reference>
<accession>A0A1Q3BFC5</accession>
<protein>
    <submittedName>
        <fullName evidence="2">DUF4371 domain-containing protein</fullName>
    </submittedName>
</protein>
<dbReference type="OrthoDB" id="1092014at2759"/>
<gene>
    <name evidence="2" type="ORF">CFOL_v3_10211</name>
</gene>
<dbReference type="PANTHER" id="PTHR45749:SF36">
    <property type="entry name" value="ZINC FINGER MYM-TYPE PROTEIN 1-LIKE"/>
    <property type="match status" value="1"/>
</dbReference>